<feature type="region of interest" description="Disordered" evidence="2">
    <location>
        <begin position="1249"/>
        <end position="1290"/>
    </location>
</feature>
<feature type="compositionally biased region" description="Polar residues" evidence="2">
    <location>
        <begin position="1128"/>
        <end position="1139"/>
    </location>
</feature>
<feature type="region of interest" description="Disordered" evidence="2">
    <location>
        <begin position="1033"/>
        <end position="1055"/>
    </location>
</feature>
<feature type="compositionally biased region" description="Basic residues" evidence="2">
    <location>
        <begin position="634"/>
        <end position="643"/>
    </location>
</feature>
<protein>
    <recommendedName>
        <fullName evidence="4">Little elongation complex subunit 1</fullName>
    </recommendedName>
</protein>
<feature type="compositionally biased region" description="Basic residues" evidence="2">
    <location>
        <begin position="1140"/>
        <end position="1150"/>
    </location>
</feature>
<name>W8BHU9_CERCA</name>
<evidence type="ECO:0000256" key="1">
    <source>
        <dbReference type="SAM" id="Coils"/>
    </source>
</evidence>
<feature type="region of interest" description="Disordered" evidence="2">
    <location>
        <begin position="632"/>
        <end position="672"/>
    </location>
</feature>
<evidence type="ECO:0000256" key="2">
    <source>
        <dbReference type="SAM" id="MobiDB-lite"/>
    </source>
</evidence>
<feature type="region of interest" description="Disordered" evidence="2">
    <location>
        <begin position="977"/>
        <end position="1007"/>
    </location>
</feature>
<organism evidence="3">
    <name type="scientific">Ceratitis capitata</name>
    <name type="common">Mediterranean fruit fly</name>
    <name type="synonym">Tephritis capitata</name>
    <dbReference type="NCBI Taxonomy" id="7213"/>
    <lineage>
        <taxon>Eukaryota</taxon>
        <taxon>Metazoa</taxon>
        <taxon>Ecdysozoa</taxon>
        <taxon>Arthropoda</taxon>
        <taxon>Hexapoda</taxon>
        <taxon>Insecta</taxon>
        <taxon>Pterygota</taxon>
        <taxon>Neoptera</taxon>
        <taxon>Endopterygota</taxon>
        <taxon>Diptera</taxon>
        <taxon>Brachycera</taxon>
        <taxon>Muscomorpha</taxon>
        <taxon>Tephritoidea</taxon>
        <taxon>Tephritidae</taxon>
        <taxon>Ceratitis</taxon>
        <taxon>Ceratitis</taxon>
    </lineage>
</organism>
<evidence type="ECO:0008006" key="4">
    <source>
        <dbReference type="Google" id="ProtNLM"/>
    </source>
</evidence>
<dbReference type="OrthoDB" id="6368736at2759"/>
<dbReference type="EMBL" id="GAMC01017276">
    <property type="protein sequence ID" value="JAB89279.1"/>
    <property type="molecule type" value="mRNA"/>
</dbReference>
<reference evidence="3" key="2">
    <citation type="journal article" date="2014" name="BMC Genomics">
        <title>A genomic perspective to assessing quality of mass-reared SIT flies used in Mediterranean fruit fly (Ceratitis capitata) eradication in California.</title>
        <authorList>
            <person name="Calla B."/>
            <person name="Hall B."/>
            <person name="Hou S."/>
            <person name="Geib S.M."/>
        </authorList>
    </citation>
    <scope>NUCLEOTIDE SEQUENCE</scope>
</reference>
<sequence>MADEERSFNYNDLNLDFLELTPPRKKTLRPTIATVAQPNFFRPSALKAKQLAQRIAQNDVLVNKVELLKKEYADVQQKLKDFQTSALQIQNLYEDEKKKYADLHMKFKSMEIESKGMSTHLTRLEDELAEKNLQLEQVEAQLDNAKGPISYTELSLKYLKLLQKLLEEDDIKLYDKQLISSLTKFCEDSGHKVPVIKAKVKKKRIYKKDKDVQCNLLQSSYPIKSTELHTQSTQTVAIQCSEIETQTTSSTKRDIQTQTLHTEMQPPKCVQSQGVQTIQIELHTQGTQHISTTTTRGTSTSCFIKKHNVGTCFPEPKLVPPVTAMVDELLQLYNVSPLSPISDPISQTALKDLETSFNPSTKETRVSFKSIGTCTYLCNIQRQVDFIPTIKRSQSSSPAPFICDNVKREAYATPTSSPPPPTTTAESSEIRSARSSDNLGNLTDMNNMQPMFNAFTQLPDMQPETFSTIWQMAGQMFMGLLYPPTNNGMRLSQLNITNNSHKEQFHNWLYSLYQSMQQPQQQTAASMFAQADFVQPISRSEGPSDLNNEINANIAQPYYNSRPNEDPPEEVQIIFDRSVNPRTDHNNRCMPSTDESTQTESENHIVQPQKTIARENEENVENWVFKEPREIPKKSVKQASRRKMAAEEQTYMKKCRDKQTRKKRKKRREKDHIVQATSSTLNAVVATEIFKVEASNNPNEEDFATAVEFCAKLCRLNNETHVEINKCMEDNVTNTLSAAQPHSYTCEEFINNGDTELQNTKIMAGVILPHNEERNKVVVNEHVDTVPDAALSDSEESNCDNLVKIEALSKIEFQQKIYHNHVKEKGVETYDLFGSDSEEENRLNLVDSENIQLLADDLSSEEYLALKNSGALLYCKEIILKNESDEEEPYQELITPKNNKIEETLIQTEEISCVKSSNALEHIKRITGCCENTTINDIVKLDEEVQESGFRPLTESFANEEVPECSLQQILLDLSMSESEEDNNSEENLSDNTEKCALDESEEADESKLVIDEGNIKADNISSEFSVGCDQEIDNKFSKSPPNAPSPPSGSDTDVSVLFEGSILDDILANTSTQQLVNSILSETASEQMEADTDLPRRRGHKRKNEISAITLCKRSERLRAMHCIDNQTSSDECTSPPTKSRRNHQHKTKPSSDEEVFGDNKQNFTSQIPAAHTRYNLLKTLTKEQIEKQYQRFTEMKQRTVKNESMNSQNINSNEILTEAETSVSNIDTNDLTEQLNEEVTKRVPTHIHTNEQNELETPAFSTPYSSIQPSTDLNSEQPSGAKDPFTPNDQKHAFDVSIDTMVYESPASPPLPTCSDNNSFTISQPCPEILLERSGSYYSYQHRKGILQHFIKQYSYDIYATVTGVKKEVDSHSKIAVQIEKFLNTTRDKVDVSASTLALSLVEELNDSETIASLIVEQIRKAPRPEIELNCEPTKVPPKYIGTHLRLISIVLRHIHYKRPQIASDIMVEIEKRLFNYKNTDTMTLDAALNLTQLYLLAIRMDKAEINPARLFVAKCLYYHCVRASPMIYEVLCWYPTTLPRRHQSDYDQSDALITVIQHLLMCTTYNMDSTDLRHKELLSLLRFEYYFEPFQPKALEVLSNLVAKLKSGKVTNLKYAFAIFCKRNTKLVEILLQQQLLPLAEEYYKVVQHTEEYDKRIACLLECISVVVKPLPLTTDITIYHTIFGRFLGAVHRPVVQEAAVLAILRLQRFGSNRCFHALIHFKPHYPLQMLTINALKTFIHRKPLDHWRGLIMHTTTTNCS</sequence>
<accession>W8BHU9</accession>
<feature type="coiled-coil region" evidence="1">
    <location>
        <begin position="58"/>
        <end position="85"/>
    </location>
</feature>
<feature type="compositionally biased region" description="Basic residues" evidence="2">
    <location>
        <begin position="653"/>
        <end position="669"/>
    </location>
</feature>
<reference evidence="3" key="1">
    <citation type="submission" date="2013-07" db="EMBL/GenBank/DDBJ databases">
        <authorList>
            <person name="Geib S."/>
        </authorList>
    </citation>
    <scope>NUCLEOTIDE SEQUENCE</scope>
</reference>
<feature type="compositionally biased region" description="Polar residues" evidence="2">
    <location>
        <begin position="1261"/>
        <end position="1280"/>
    </location>
</feature>
<feature type="region of interest" description="Disordered" evidence="2">
    <location>
        <begin position="580"/>
        <end position="607"/>
    </location>
</feature>
<feature type="compositionally biased region" description="Acidic residues" evidence="2">
    <location>
        <begin position="978"/>
        <end position="989"/>
    </location>
</feature>
<feature type="region of interest" description="Disordered" evidence="2">
    <location>
        <begin position="1128"/>
        <end position="1161"/>
    </location>
</feature>
<feature type="region of interest" description="Disordered" evidence="2">
    <location>
        <begin position="411"/>
        <end position="445"/>
    </location>
</feature>
<evidence type="ECO:0000313" key="3">
    <source>
        <dbReference type="EMBL" id="JAB89279.1"/>
    </source>
</evidence>
<proteinExistence type="evidence at transcript level"/>
<keyword evidence="1" id="KW-0175">Coiled coil</keyword>
<feature type="compositionally biased region" description="Polar residues" evidence="2">
    <location>
        <begin position="589"/>
        <end position="607"/>
    </location>
</feature>